<comment type="caution">
    <text evidence="2">The sequence shown here is derived from an EMBL/GenBank/DDBJ whole genome shotgun (WGS) entry which is preliminary data.</text>
</comment>
<name>A0A427XSS2_9TREE</name>
<keyword evidence="3" id="KW-1185">Reference proteome</keyword>
<dbReference type="Proteomes" id="UP000279236">
    <property type="component" value="Unassembled WGS sequence"/>
</dbReference>
<dbReference type="GeneID" id="39592586"/>
<accession>A0A427XSS2</accession>
<gene>
    <name evidence="2" type="ORF">EHS24_008043</name>
</gene>
<dbReference type="EMBL" id="RSCE01000006">
    <property type="protein sequence ID" value="RSH81848.1"/>
    <property type="molecule type" value="Genomic_DNA"/>
</dbReference>
<feature type="region of interest" description="Disordered" evidence="1">
    <location>
        <begin position="63"/>
        <end position="82"/>
    </location>
</feature>
<evidence type="ECO:0000313" key="2">
    <source>
        <dbReference type="EMBL" id="RSH81848.1"/>
    </source>
</evidence>
<reference evidence="2 3" key="1">
    <citation type="submission" date="2018-11" db="EMBL/GenBank/DDBJ databases">
        <title>Genome sequence of Apiotrichum porosum DSM 27194.</title>
        <authorList>
            <person name="Aliyu H."/>
            <person name="Gorte O."/>
            <person name="Ochsenreither K."/>
        </authorList>
    </citation>
    <scope>NUCLEOTIDE SEQUENCE [LARGE SCALE GENOMIC DNA]</scope>
    <source>
        <strain evidence="2 3">DSM 27194</strain>
    </source>
</reference>
<evidence type="ECO:0000313" key="3">
    <source>
        <dbReference type="Proteomes" id="UP000279236"/>
    </source>
</evidence>
<protein>
    <submittedName>
        <fullName evidence="2">Uncharacterized protein</fullName>
    </submittedName>
</protein>
<dbReference type="AlphaFoldDB" id="A0A427XSS2"/>
<organism evidence="2 3">
    <name type="scientific">Apiotrichum porosum</name>
    <dbReference type="NCBI Taxonomy" id="105984"/>
    <lineage>
        <taxon>Eukaryota</taxon>
        <taxon>Fungi</taxon>
        <taxon>Dikarya</taxon>
        <taxon>Basidiomycota</taxon>
        <taxon>Agaricomycotina</taxon>
        <taxon>Tremellomycetes</taxon>
        <taxon>Trichosporonales</taxon>
        <taxon>Trichosporonaceae</taxon>
        <taxon>Apiotrichum</taxon>
    </lineage>
</organism>
<dbReference type="RefSeq" id="XP_028476303.1">
    <property type="nucleotide sequence ID" value="XM_028623370.1"/>
</dbReference>
<sequence>MVRLIKTDKAESEALYVFADIKKFSYFAIKKQIIGFDLDPNNGQVLFDVAKVSAEAEKNIAPAGNHLAKRRRPEDEEVDEEHRAKMRRIHEWRVHRIEVYIY</sequence>
<proteinExistence type="predicted"/>
<evidence type="ECO:0000256" key="1">
    <source>
        <dbReference type="SAM" id="MobiDB-lite"/>
    </source>
</evidence>